<reference evidence="2 3" key="2">
    <citation type="submission" date="2021-05" db="EMBL/GenBank/DDBJ databases">
        <title>Ecology and evolution of chlamydial symbionts of arthropods.</title>
        <authorList>
            <person name="Halter T."/>
            <person name="Sixt B.S."/>
            <person name="Toenshoff E.R."/>
            <person name="Koestlbacher S."/>
            <person name="Schulz F."/>
            <person name="Kostanjsek R."/>
            <person name="Collingro A."/>
            <person name="Hendrickx F."/>
            <person name="Horn M."/>
        </authorList>
    </citation>
    <scope>NUCLEOTIDE SEQUENCE [LARGE SCALE GENOMIC DNA]</scope>
    <source>
        <strain evidence="2 3">15C</strain>
    </source>
</reference>
<dbReference type="Pfam" id="PF03797">
    <property type="entry name" value="Autotransporter"/>
    <property type="match status" value="1"/>
</dbReference>
<reference evidence="2 3" key="1">
    <citation type="submission" date="2020-01" db="EMBL/GenBank/DDBJ databases">
        <authorList>
            <person name="Sixt B."/>
            <person name="Schulz F."/>
            <person name="Kostanjsek R."/>
            <person name="Koestlbacher S."/>
            <person name="Collingro A."/>
            <person name="Toenshoff E."/>
            <person name="Horn M."/>
        </authorList>
    </citation>
    <scope>NUCLEOTIDE SEQUENCE [LARGE SCALE GENOMIC DNA]</scope>
    <source>
        <strain evidence="2 3">15C</strain>
    </source>
</reference>
<evidence type="ECO:0000313" key="3">
    <source>
        <dbReference type="Proteomes" id="UP000822862"/>
    </source>
</evidence>
<dbReference type="InterPro" id="IPR006315">
    <property type="entry name" value="OM_autotransptr_brl_dom"/>
</dbReference>
<accession>A0ABX8Z3E0</accession>
<dbReference type="NCBIfam" id="TIGR01414">
    <property type="entry name" value="autotrans_barl"/>
    <property type="match status" value="1"/>
</dbReference>
<dbReference type="InterPro" id="IPR005546">
    <property type="entry name" value="Autotransporte_beta"/>
</dbReference>
<dbReference type="EMBL" id="CP075585">
    <property type="protein sequence ID" value="QZA58571.1"/>
    <property type="molecule type" value="Genomic_DNA"/>
</dbReference>
<gene>
    <name evidence="2" type="ORF">RHAB15C_0000447</name>
</gene>
<dbReference type="SUPFAM" id="SSF103515">
    <property type="entry name" value="Autotransporter"/>
    <property type="match status" value="1"/>
</dbReference>
<dbReference type="Gene3D" id="2.40.128.130">
    <property type="entry name" value="Autotransporter beta-domain"/>
    <property type="match status" value="1"/>
</dbReference>
<feature type="domain" description="Autotransporter" evidence="1">
    <location>
        <begin position="14"/>
        <end position="139"/>
    </location>
</feature>
<evidence type="ECO:0000313" key="2">
    <source>
        <dbReference type="EMBL" id="QZA58571.1"/>
    </source>
</evidence>
<keyword evidence="3" id="KW-1185">Reference proteome</keyword>
<proteinExistence type="predicted"/>
<sequence>MLLVGLRLGPLNQSGILFQPEIRLDQFNMFQTRFTESSAGVINLDVENCYSSFFRTLVNAKFAREWLFCNVCLVPSVNVGWLRTTPLTGNHYTTKFRNDTFCRPNFTVPGFHKTMNQVLVGAQVSAAYRECFDFSLGYQGKFGKGATINEINMGLNWRF</sequence>
<dbReference type="Proteomes" id="UP000822862">
    <property type="component" value="Chromosome"/>
</dbReference>
<evidence type="ECO:0000259" key="1">
    <source>
        <dbReference type="Pfam" id="PF03797"/>
    </source>
</evidence>
<name>A0ABX8Z3E0_9BACT</name>
<dbReference type="InterPro" id="IPR036709">
    <property type="entry name" value="Autotransporte_beta_dom_sf"/>
</dbReference>
<protein>
    <recommendedName>
        <fullName evidence="1">Autotransporter domain-containing protein</fullName>
    </recommendedName>
</protein>
<organism evidence="2 3">
    <name type="scientific">Candidatus Rhabdochlamydia porcellionis</name>
    <dbReference type="NCBI Taxonomy" id="225148"/>
    <lineage>
        <taxon>Bacteria</taxon>
        <taxon>Pseudomonadati</taxon>
        <taxon>Chlamydiota</taxon>
        <taxon>Chlamydiia</taxon>
        <taxon>Parachlamydiales</taxon>
        <taxon>Candidatus Rhabdochlamydiaceae</taxon>
        <taxon>Candidatus Rhabdochlamydia</taxon>
    </lineage>
</organism>